<dbReference type="PANTHER" id="PTHR43000">
    <property type="entry name" value="DTDP-D-GLUCOSE 4,6-DEHYDRATASE-RELATED"/>
    <property type="match status" value="1"/>
</dbReference>
<dbReference type="EMBL" id="MT143854">
    <property type="protein sequence ID" value="QJB03626.1"/>
    <property type="molecule type" value="Genomic_DNA"/>
</dbReference>
<proteinExistence type="predicted"/>
<evidence type="ECO:0000259" key="1">
    <source>
        <dbReference type="Pfam" id="PF16363"/>
    </source>
</evidence>
<dbReference type="InterPro" id="IPR016040">
    <property type="entry name" value="NAD(P)-bd_dom"/>
</dbReference>
<feature type="domain" description="NAD(P)-binding" evidence="1">
    <location>
        <begin position="7"/>
        <end position="304"/>
    </location>
</feature>
<dbReference type="InterPro" id="IPR036291">
    <property type="entry name" value="NAD(P)-bd_dom_sf"/>
</dbReference>
<reference evidence="3" key="1">
    <citation type="submission" date="2020-03" db="EMBL/GenBank/DDBJ databases">
        <title>The deep terrestrial virosphere.</title>
        <authorList>
            <person name="Holmfeldt K."/>
            <person name="Nilsson E."/>
            <person name="Simone D."/>
            <person name="Lopez-Fernandez M."/>
            <person name="Wu X."/>
            <person name="de Brujin I."/>
            <person name="Lundin D."/>
            <person name="Andersson A."/>
            <person name="Bertilsson S."/>
            <person name="Dopson M."/>
        </authorList>
    </citation>
    <scope>NUCLEOTIDE SEQUENCE</scope>
    <source>
        <strain evidence="2">MM171A00646</strain>
        <strain evidence="3">MM171B00596</strain>
    </source>
</reference>
<gene>
    <name evidence="2" type="ORF">MM171A00646_0015</name>
    <name evidence="3" type="ORF">MM171B00596_0004</name>
</gene>
<dbReference type="Gene3D" id="3.40.50.720">
    <property type="entry name" value="NAD(P)-binding Rossmann-like Domain"/>
    <property type="match status" value="1"/>
</dbReference>
<dbReference type="AlphaFoldDB" id="A0A6M3MEA2"/>
<evidence type="ECO:0000313" key="2">
    <source>
        <dbReference type="EMBL" id="QJB00278.1"/>
    </source>
</evidence>
<protein>
    <submittedName>
        <fullName evidence="3">Putative GDP-mannose 4,6-dehydratase</fullName>
    </submittedName>
</protein>
<evidence type="ECO:0000313" key="3">
    <source>
        <dbReference type="EMBL" id="QJB03626.1"/>
    </source>
</evidence>
<dbReference type="EMBL" id="MT143687">
    <property type="protein sequence ID" value="QJB00278.1"/>
    <property type="molecule type" value="Genomic_DNA"/>
</dbReference>
<accession>A0A6M3MEA2</accession>
<organism evidence="3">
    <name type="scientific">viral metagenome</name>
    <dbReference type="NCBI Taxonomy" id="1070528"/>
    <lineage>
        <taxon>unclassified sequences</taxon>
        <taxon>metagenomes</taxon>
        <taxon>organismal metagenomes</taxon>
    </lineage>
</organism>
<sequence length="314" mass="36029">MGWRDILITGTTGFIGSELLPLLKDRGYRVFSLERYVTGRMGKIRSPTDDLWFADLKDVFSLTKVIQKIQPDIVIHLGAITSVGYSYQHPQEVLETNFIGTVNLAELCRKYVPNFQQFIFASTAETYGVCEELDKREDTTNLIPNSPYAVSKYSCEKYLQYLQKAYNLPVTIFRMFNSYGRKRDKFFVVEKTIDQMLHGETCYLGDPEPVRDFLHYTDQLNAYLAALENPDAIGEIFNVSSGVGVSIKELSDKVAELTEFKGDVVWRSMPRRPLDIMHLVGSNEKIHRVLDVPEPVSLDEGLMKTIDWWRNIEV</sequence>
<dbReference type="SUPFAM" id="SSF51735">
    <property type="entry name" value="NAD(P)-binding Rossmann-fold domains"/>
    <property type="match status" value="1"/>
</dbReference>
<name>A0A6M3MEA2_9ZZZZ</name>
<dbReference type="Pfam" id="PF16363">
    <property type="entry name" value="GDP_Man_Dehyd"/>
    <property type="match status" value="1"/>
</dbReference>